<dbReference type="AlphaFoldDB" id="A0A2P5CJB2"/>
<evidence type="ECO:0000313" key="2">
    <source>
        <dbReference type="EMBL" id="PON61137.1"/>
    </source>
</evidence>
<comment type="caution">
    <text evidence="2">The sequence shown here is derived from an EMBL/GenBank/DDBJ whole genome shotgun (WGS) entry which is preliminary data.</text>
</comment>
<keyword evidence="3" id="KW-1185">Reference proteome</keyword>
<proteinExistence type="predicted"/>
<dbReference type="Proteomes" id="UP000237000">
    <property type="component" value="Unassembled WGS sequence"/>
</dbReference>
<feature type="region of interest" description="Disordered" evidence="1">
    <location>
        <begin position="57"/>
        <end position="83"/>
    </location>
</feature>
<sequence length="83" mass="9461">MQSNPPSLISLLDVNPRVLDLEQVLMAEHGKRHNREATTAQDGRRWWRRDLNSVRKGVRVGPRGRGDGELSEKSSGFERNNPK</sequence>
<protein>
    <submittedName>
        <fullName evidence="2">Uncharacterized protein</fullName>
    </submittedName>
</protein>
<gene>
    <name evidence="2" type="ORF">TorRG33x02_282830</name>
</gene>
<name>A0A2P5CJB2_TREOI</name>
<feature type="compositionally biased region" description="Basic and acidic residues" evidence="1">
    <location>
        <begin position="64"/>
        <end position="83"/>
    </location>
</feature>
<reference evidence="3" key="1">
    <citation type="submission" date="2016-06" db="EMBL/GenBank/DDBJ databases">
        <title>Parallel loss of symbiosis genes in relatives of nitrogen-fixing non-legume Parasponia.</title>
        <authorList>
            <person name="Van Velzen R."/>
            <person name="Holmer R."/>
            <person name="Bu F."/>
            <person name="Rutten L."/>
            <person name="Van Zeijl A."/>
            <person name="Liu W."/>
            <person name="Santuari L."/>
            <person name="Cao Q."/>
            <person name="Sharma T."/>
            <person name="Shen D."/>
            <person name="Roswanjaya Y."/>
            <person name="Wardhani T."/>
            <person name="Kalhor M.S."/>
            <person name="Jansen J."/>
            <person name="Van den Hoogen J."/>
            <person name="Gungor B."/>
            <person name="Hartog M."/>
            <person name="Hontelez J."/>
            <person name="Verver J."/>
            <person name="Yang W.-C."/>
            <person name="Schijlen E."/>
            <person name="Repin R."/>
            <person name="Schilthuizen M."/>
            <person name="Schranz E."/>
            <person name="Heidstra R."/>
            <person name="Miyata K."/>
            <person name="Fedorova E."/>
            <person name="Kohlen W."/>
            <person name="Bisseling T."/>
            <person name="Smit S."/>
            <person name="Geurts R."/>
        </authorList>
    </citation>
    <scope>NUCLEOTIDE SEQUENCE [LARGE SCALE GENOMIC DNA]</scope>
    <source>
        <strain evidence="3">cv. RG33-2</strain>
    </source>
</reference>
<accession>A0A2P5CJB2</accession>
<dbReference type="InParanoid" id="A0A2P5CJB2"/>
<evidence type="ECO:0000313" key="3">
    <source>
        <dbReference type="Proteomes" id="UP000237000"/>
    </source>
</evidence>
<evidence type="ECO:0000256" key="1">
    <source>
        <dbReference type="SAM" id="MobiDB-lite"/>
    </source>
</evidence>
<organism evidence="2 3">
    <name type="scientific">Trema orientale</name>
    <name type="common">Charcoal tree</name>
    <name type="synonym">Celtis orientalis</name>
    <dbReference type="NCBI Taxonomy" id="63057"/>
    <lineage>
        <taxon>Eukaryota</taxon>
        <taxon>Viridiplantae</taxon>
        <taxon>Streptophyta</taxon>
        <taxon>Embryophyta</taxon>
        <taxon>Tracheophyta</taxon>
        <taxon>Spermatophyta</taxon>
        <taxon>Magnoliopsida</taxon>
        <taxon>eudicotyledons</taxon>
        <taxon>Gunneridae</taxon>
        <taxon>Pentapetalae</taxon>
        <taxon>rosids</taxon>
        <taxon>fabids</taxon>
        <taxon>Rosales</taxon>
        <taxon>Cannabaceae</taxon>
        <taxon>Trema</taxon>
    </lineage>
</organism>
<dbReference type="EMBL" id="JXTC01000358">
    <property type="protein sequence ID" value="PON61137.1"/>
    <property type="molecule type" value="Genomic_DNA"/>
</dbReference>